<feature type="signal peptide" evidence="1">
    <location>
        <begin position="1"/>
        <end position="19"/>
    </location>
</feature>
<keyword evidence="1" id="KW-0732">Signal</keyword>
<reference evidence="2" key="1">
    <citation type="submission" date="2025-08" db="UniProtKB">
        <authorList>
            <consortium name="Ensembl"/>
        </authorList>
    </citation>
    <scope>IDENTIFICATION</scope>
</reference>
<dbReference type="PANTHER" id="PTHR38706">
    <property type="entry name" value="SI:CH211-198C19.1-RELATED"/>
    <property type="match status" value="1"/>
</dbReference>
<reference evidence="2" key="2">
    <citation type="submission" date="2025-09" db="UniProtKB">
        <authorList>
            <consortium name="Ensembl"/>
        </authorList>
    </citation>
    <scope>IDENTIFICATION</scope>
</reference>
<dbReference type="Ensembl" id="ENSPMGT00000007892.1">
    <property type="protein sequence ID" value="ENSPMGP00000007414.1"/>
    <property type="gene ID" value="ENSPMGG00000006147.1"/>
</dbReference>
<protein>
    <submittedName>
        <fullName evidence="2">Uncharacterized protein</fullName>
    </submittedName>
</protein>
<feature type="chain" id="PRO_5017399346" evidence="1">
    <location>
        <begin position="20"/>
        <end position="471"/>
    </location>
</feature>
<dbReference type="AlphaFoldDB" id="A0A3B3ZSE7"/>
<keyword evidence="3" id="KW-1185">Reference proteome</keyword>
<evidence type="ECO:0000313" key="2">
    <source>
        <dbReference type="Ensembl" id="ENSPMGP00000007414.1"/>
    </source>
</evidence>
<sequence length="471" mass="55363">MKTPRAALISCLLALVALSFESVNYTTLNSIGDLKNVSAETHISMQIVLLLHLLANQVSIDNNNKVSPSFDPTQDFGSHFYSNYEKLLDPAPYGCRYYTLGNVNLNKCGKSRKVPSYVRRPKALKNIPMENRARTILCLRHDGNRWSIHEVYLTQHYRWEEQKGSKYDSNHTFEVTPNLLRELKKFSFNEDIMELQKLRDQYDQNIDNRQLNNIINEWGRRQAPLGLLIFLIFNIFKKRMNRSYVIEPTSEWQNCELEGMSLYVVTGYDGYANIHWNNVTQDLIDAGVAVVLFKNQMDQKKQTYKHIRESSGVFYTSVPLNDGLQVRLHRSESHWLWSNVMEELCRGPEFQSPDAVPVTHYAQLQLFVRNGYSCFRLYIDDCDEWKMNFKKSWVALYSSDKESTHDYRYYQWQWVTKFEQGPRSEDYETFEYCTRSTVEAQLQARFVSENYHEEARTPVWPEGVVSQQDLK</sequence>
<organism evidence="2 3">
    <name type="scientific">Periophthalmus magnuspinnatus</name>
    <dbReference type="NCBI Taxonomy" id="409849"/>
    <lineage>
        <taxon>Eukaryota</taxon>
        <taxon>Metazoa</taxon>
        <taxon>Chordata</taxon>
        <taxon>Craniata</taxon>
        <taxon>Vertebrata</taxon>
        <taxon>Euteleostomi</taxon>
        <taxon>Actinopterygii</taxon>
        <taxon>Neopterygii</taxon>
        <taxon>Teleostei</taxon>
        <taxon>Neoteleostei</taxon>
        <taxon>Acanthomorphata</taxon>
        <taxon>Gobiaria</taxon>
        <taxon>Gobiiformes</taxon>
        <taxon>Gobioidei</taxon>
        <taxon>Gobiidae</taxon>
        <taxon>Oxudercinae</taxon>
        <taxon>Periophthalmus</taxon>
    </lineage>
</organism>
<name>A0A3B3ZSE7_9GOBI</name>
<evidence type="ECO:0000256" key="1">
    <source>
        <dbReference type="SAM" id="SignalP"/>
    </source>
</evidence>
<evidence type="ECO:0000313" key="3">
    <source>
        <dbReference type="Proteomes" id="UP000261520"/>
    </source>
</evidence>
<accession>A0A3B3ZSE7</accession>
<dbReference type="Proteomes" id="UP000261520">
    <property type="component" value="Unplaced"/>
</dbReference>
<proteinExistence type="predicted"/>
<dbReference type="PANTHER" id="PTHR38706:SF2">
    <property type="match status" value="1"/>
</dbReference>